<dbReference type="Proteomes" id="UP000621560">
    <property type="component" value="Unassembled WGS sequence"/>
</dbReference>
<sequence length="176" mass="19563">MKLRWLPTVLTFAVVGVLLLGGWFGYRALAVEQPLQSAVNAVNGVKSGEPTIGRDVVTVQLQLEPGADLRQVYAQIERDSASVLDGRRLELQFAEAGDALEALWSTALFDVAEAMESHAYSRIPEAMEELERQHQGVRIETQMDAHNVYITMTDEQSAKYIVLPRMPQQLGVWPNA</sequence>
<evidence type="ECO:0000313" key="1">
    <source>
        <dbReference type="EMBL" id="MBD2845120.1"/>
    </source>
</evidence>
<protein>
    <submittedName>
        <fullName evidence="1">Uncharacterized protein</fullName>
    </submittedName>
</protein>
<dbReference type="EMBL" id="JACXIZ010000014">
    <property type="protein sequence ID" value="MBD2845120.1"/>
    <property type="molecule type" value="Genomic_DNA"/>
</dbReference>
<dbReference type="RefSeq" id="WP_190916434.1">
    <property type="nucleotide sequence ID" value="NZ_JACXIZ010000014.1"/>
</dbReference>
<dbReference type="AlphaFoldDB" id="A0A927BST6"/>
<name>A0A927BST6_9BACL</name>
<keyword evidence="2" id="KW-1185">Reference proteome</keyword>
<gene>
    <name evidence="1" type="ORF">IDH44_07945</name>
</gene>
<accession>A0A927BST6</accession>
<evidence type="ECO:0000313" key="2">
    <source>
        <dbReference type="Proteomes" id="UP000621560"/>
    </source>
</evidence>
<organism evidence="1 2">
    <name type="scientific">Paenibacillus sabuli</name>
    <dbReference type="NCBI Taxonomy" id="2772509"/>
    <lineage>
        <taxon>Bacteria</taxon>
        <taxon>Bacillati</taxon>
        <taxon>Bacillota</taxon>
        <taxon>Bacilli</taxon>
        <taxon>Bacillales</taxon>
        <taxon>Paenibacillaceae</taxon>
        <taxon>Paenibacillus</taxon>
    </lineage>
</organism>
<proteinExistence type="predicted"/>
<comment type="caution">
    <text evidence="1">The sequence shown here is derived from an EMBL/GenBank/DDBJ whole genome shotgun (WGS) entry which is preliminary data.</text>
</comment>
<reference evidence="1" key="1">
    <citation type="submission" date="2020-09" db="EMBL/GenBank/DDBJ databases">
        <title>A novel bacterium of genus Paenibacillus, isolated from South China Sea.</title>
        <authorList>
            <person name="Huang H."/>
            <person name="Mo K."/>
            <person name="Hu Y."/>
        </authorList>
    </citation>
    <scope>NUCLEOTIDE SEQUENCE</scope>
    <source>
        <strain evidence="1">IB182496</strain>
    </source>
</reference>